<protein>
    <submittedName>
        <fullName evidence="2">Uncharacterized protein</fullName>
    </submittedName>
</protein>
<feature type="non-terminal residue" evidence="2">
    <location>
        <position position="1"/>
    </location>
</feature>
<dbReference type="Proteomes" id="UP000004217">
    <property type="component" value="Unassembled WGS sequence"/>
</dbReference>
<feature type="compositionally biased region" description="Gly residues" evidence="1">
    <location>
        <begin position="1"/>
        <end position="20"/>
    </location>
</feature>
<proteinExistence type="predicted"/>
<dbReference type="PATRIC" id="fig|700597.3.peg.6291"/>
<evidence type="ECO:0000256" key="1">
    <source>
        <dbReference type="SAM" id="MobiDB-lite"/>
    </source>
</evidence>
<sequence>EGGSGGGAAGGGGPGTGVGAGDTVAKGSTLPNCIGGQVKLTVRSLRNAYGPGRTPTLQLTAANSSSYDCKIDLGPKNAVVTITQAESDDDFWSTADCPKGAGNLLFRVPADASITYTVKWDRRASAPQCATPKAGSAGAGTYLVEARTPGFGTAQASFVLEND</sequence>
<evidence type="ECO:0000313" key="3">
    <source>
        <dbReference type="Proteomes" id="UP000004217"/>
    </source>
</evidence>
<feature type="region of interest" description="Disordered" evidence="1">
    <location>
        <begin position="1"/>
        <end position="22"/>
    </location>
</feature>
<keyword evidence="3" id="KW-1185">Reference proteome</keyword>
<comment type="caution">
    <text evidence="2">The sequence shown here is derived from an EMBL/GenBank/DDBJ whole genome shotgun (WGS) entry which is preliminary data.</text>
</comment>
<dbReference type="AlphaFoldDB" id="G2GLN0"/>
<organism evidence="2 3">
    <name type="scientific">Streptomyces zinciresistens K42</name>
    <dbReference type="NCBI Taxonomy" id="700597"/>
    <lineage>
        <taxon>Bacteria</taxon>
        <taxon>Bacillati</taxon>
        <taxon>Actinomycetota</taxon>
        <taxon>Actinomycetes</taxon>
        <taxon>Kitasatosporales</taxon>
        <taxon>Streptomycetaceae</taxon>
        <taxon>Streptomyces</taxon>
    </lineage>
</organism>
<accession>G2GLN0</accession>
<dbReference type="EMBL" id="AGBF01000212">
    <property type="protein sequence ID" value="EGX55580.1"/>
    <property type="molecule type" value="Genomic_DNA"/>
</dbReference>
<evidence type="ECO:0000313" key="2">
    <source>
        <dbReference type="EMBL" id="EGX55580.1"/>
    </source>
</evidence>
<reference evidence="2 3" key="1">
    <citation type="submission" date="2011-08" db="EMBL/GenBank/DDBJ databases">
        <authorList>
            <person name="Lin Y."/>
            <person name="Hao X."/>
            <person name="Johnstone L."/>
            <person name="Miller S.J."/>
            <person name="Wei G."/>
            <person name="Rensing C."/>
        </authorList>
    </citation>
    <scope>NUCLEOTIDE SEQUENCE [LARGE SCALE GENOMIC DNA]</scope>
    <source>
        <strain evidence="2 3">K42</strain>
    </source>
</reference>
<gene>
    <name evidence="2" type="ORF">SZN_32151</name>
</gene>
<name>G2GLN0_9ACTN</name>